<dbReference type="AlphaFoldDB" id="A0A813PBL0"/>
<proteinExistence type="predicted"/>
<evidence type="ECO:0008006" key="3">
    <source>
        <dbReference type="Google" id="ProtNLM"/>
    </source>
</evidence>
<reference evidence="1" key="1">
    <citation type="submission" date="2021-02" db="EMBL/GenBank/DDBJ databases">
        <authorList>
            <person name="Nowell W R."/>
        </authorList>
    </citation>
    <scope>NUCLEOTIDE SEQUENCE</scope>
</reference>
<dbReference type="Gene3D" id="1.10.510.10">
    <property type="entry name" value="Transferase(Phosphotransferase) domain 1"/>
    <property type="match status" value="1"/>
</dbReference>
<evidence type="ECO:0000313" key="2">
    <source>
        <dbReference type="Proteomes" id="UP000663860"/>
    </source>
</evidence>
<protein>
    <recommendedName>
        <fullName evidence="3">Non-specific serine/threonine protein kinase</fullName>
    </recommendedName>
</protein>
<dbReference type="Proteomes" id="UP000663860">
    <property type="component" value="Unassembled WGS sequence"/>
</dbReference>
<comment type="caution">
    <text evidence="1">The sequence shown here is derived from an EMBL/GenBank/DDBJ whole genome shotgun (WGS) entry which is preliminary data.</text>
</comment>
<organism evidence="1 2">
    <name type="scientific">Adineta steineri</name>
    <dbReference type="NCBI Taxonomy" id="433720"/>
    <lineage>
        <taxon>Eukaryota</taxon>
        <taxon>Metazoa</taxon>
        <taxon>Spiralia</taxon>
        <taxon>Gnathifera</taxon>
        <taxon>Rotifera</taxon>
        <taxon>Eurotatoria</taxon>
        <taxon>Bdelloidea</taxon>
        <taxon>Adinetida</taxon>
        <taxon>Adinetidae</taxon>
        <taxon>Adineta</taxon>
    </lineage>
</organism>
<dbReference type="EMBL" id="CAJNOE010000020">
    <property type="protein sequence ID" value="CAF0746419.1"/>
    <property type="molecule type" value="Genomic_DNA"/>
</dbReference>
<dbReference type="PANTHER" id="PTHR11909">
    <property type="entry name" value="CASEIN KINASE-RELATED"/>
    <property type="match status" value="1"/>
</dbReference>
<dbReference type="SUPFAM" id="SSF56112">
    <property type="entry name" value="Protein kinase-like (PK-like)"/>
    <property type="match status" value="1"/>
</dbReference>
<name>A0A813PBL0_9BILA</name>
<dbReference type="InterPro" id="IPR011009">
    <property type="entry name" value="Kinase-like_dom_sf"/>
</dbReference>
<dbReference type="InterPro" id="IPR050235">
    <property type="entry name" value="CK1_Ser-Thr_kinase"/>
</dbReference>
<evidence type="ECO:0000313" key="1">
    <source>
        <dbReference type="EMBL" id="CAF0746419.1"/>
    </source>
</evidence>
<sequence>MSITITNLCAGFSPEFAMYLNYCRRLYYTDEPDYFYLDFIRGTLPWQGIKAINKRQKYEKICELKMSITITNLCAGFSPEFAMYLNYCRRLYYTDEPDYFYIRQIFRNLSFRLNYQYDSIFDWILLKNSISTNLS</sequence>
<accession>A0A813PBL0</accession>
<gene>
    <name evidence="1" type="ORF">IZO911_LOCUS3866</name>
</gene>